<protein>
    <submittedName>
        <fullName evidence="1">Uncharacterized protein</fullName>
    </submittedName>
</protein>
<comment type="caution">
    <text evidence="1">The sequence shown here is derived from an EMBL/GenBank/DDBJ whole genome shotgun (WGS) entry which is preliminary data.</text>
</comment>
<evidence type="ECO:0000313" key="2">
    <source>
        <dbReference type="Proteomes" id="UP001222027"/>
    </source>
</evidence>
<proteinExistence type="predicted"/>
<accession>A0AAV8PBR1</accession>
<organism evidence="1 2">
    <name type="scientific">Ensete ventricosum</name>
    <name type="common">Abyssinian banana</name>
    <name type="synonym">Musa ensete</name>
    <dbReference type="NCBI Taxonomy" id="4639"/>
    <lineage>
        <taxon>Eukaryota</taxon>
        <taxon>Viridiplantae</taxon>
        <taxon>Streptophyta</taxon>
        <taxon>Embryophyta</taxon>
        <taxon>Tracheophyta</taxon>
        <taxon>Spermatophyta</taxon>
        <taxon>Magnoliopsida</taxon>
        <taxon>Liliopsida</taxon>
        <taxon>Zingiberales</taxon>
        <taxon>Musaceae</taxon>
        <taxon>Ensete</taxon>
    </lineage>
</organism>
<dbReference type="Proteomes" id="UP001222027">
    <property type="component" value="Unassembled WGS sequence"/>
</dbReference>
<evidence type="ECO:0000313" key="1">
    <source>
        <dbReference type="EMBL" id="KAJ8476311.1"/>
    </source>
</evidence>
<sequence>MNWESGIAVPHFLLELEARRHWLHDQIPPYTNKFGSCRTIFLIEPYVTGTAWNIFSSFSRKCTQPCT</sequence>
<gene>
    <name evidence="1" type="ORF">OPV22_020038</name>
</gene>
<name>A0AAV8PBR1_ENSVE</name>
<dbReference type="EMBL" id="JAQQAF010000006">
    <property type="protein sequence ID" value="KAJ8476311.1"/>
    <property type="molecule type" value="Genomic_DNA"/>
</dbReference>
<dbReference type="AlphaFoldDB" id="A0AAV8PBR1"/>
<reference evidence="1 2" key="1">
    <citation type="submission" date="2022-12" db="EMBL/GenBank/DDBJ databases">
        <title>Chromosome-scale assembly of the Ensete ventricosum genome.</title>
        <authorList>
            <person name="Dussert Y."/>
            <person name="Stocks J."/>
            <person name="Wendawek A."/>
            <person name="Woldeyes F."/>
            <person name="Nichols R.A."/>
            <person name="Borrell J.S."/>
        </authorList>
    </citation>
    <scope>NUCLEOTIDE SEQUENCE [LARGE SCALE GENOMIC DNA]</scope>
    <source>
        <strain evidence="2">cv. Maze</strain>
        <tissue evidence="1">Seeds</tissue>
    </source>
</reference>
<keyword evidence="2" id="KW-1185">Reference proteome</keyword>